<keyword evidence="2" id="KW-0812">Transmembrane</keyword>
<keyword evidence="2" id="KW-1133">Transmembrane helix</keyword>
<organism evidence="3 4">
    <name type="scientific">Dendryphion nanum</name>
    <dbReference type="NCBI Taxonomy" id="256645"/>
    <lineage>
        <taxon>Eukaryota</taxon>
        <taxon>Fungi</taxon>
        <taxon>Dikarya</taxon>
        <taxon>Ascomycota</taxon>
        <taxon>Pezizomycotina</taxon>
        <taxon>Dothideomycetes</taxon>
        <taxon>Pleosporomycetidae</taxon>
        <taxon>Pleosporales</taxon>
        <taxon>Torulaceae</taxon>
        <taxon>Dendryphion</taxon>
    </lineage>
</organism>
<keyword evidence="4" id="KW-1185">Reference proteome</keyword>
<evidence type="ECO:0000313" key="4">
    <source>
        <dbReference type="Proteomes" id="UP000700596"/>
    </source>
</evidence>
<keyword evidence="2" id="KW-0472">Membrane</keyword>
<name>A0A9P9EBS7_9PLEO</name>
<evidence type="ECO:0000313" key="3">
    <source>
        <dbReference type="EMBL" id="KAH7135465.1"/>
    </source>
</evidence>
<evidence type="ECO:0000256" key="2">
    <source>
        <dbReference type="SAM" id="Phobius"/>
    </source>
</evidence>
<protein>
    <submittedName>
        <fullName evidence="3">Uncharacterized protein</fullName>
    </submittedName>
</protein>
<feature type="compositionally biased region" description="Polar residues" evidence="1">
    <location>
        <begin position="307"/>
        <end position="316"/>
    </location>
</feature>
<proteinExistence type="predicted"/>
<feature type="region of interest" description="Disordered" evidence="1">
    <location>
        <begin position="109"/>
        <end position="159"/>
    </location>
</feature>
<reference evidence="3" key="1">
    <citation type="journal article" date="2021" name="Nat. Commun.">
        <title>Genetic determinants of endophytism in the Arabidopsis root mycobiome.</title>
        <authorList>
            <person name="Mesny F."/>
            <person name="Miyauchi S."/>
            <person name="Thiergart T."/>
            <person name="Pickel B."/>
            <person name="Atanasova L."/>
            <person name="Karlsson M."/>
            <person name="Huettel B."/>
            <person name="Barry K.W."/>
            <person name="Haridas S."/>
            <person name="Chen C."/>
            <person name="Bauer D."/>
            <person name="Andreopoulos W."/>
            <person name="Pangilinan J."/>
            <person name="LaButti K."/>
            <person name="Riley R."/>
            <person name="Lipzen A."/>
            <person name="Clum A."/>
            <person name="Drula E."/>
            <person name="Henrissat B."/>
            <person name="Kohler A."/>
            <person name="Grigoriev I.V."/>
            <person name="Martin F.M."/>
            <person name="Hacquard S."/>
        </authorList>
    </citation>
    <scope>NUCLEOTIDE SEQUENCE</scope>
    <source>
        <strain evidence="3">MPI-CAGE-CH-0243</strain>
    </source>
</reference>
<evidence type="ECO:0000256" key="1">
    <source>
        <dbReference type="SAM" id="MobiDB-lite"/>
    </source>
</evidence>
<feature type="transmembrane region" description="Helical" evidence="2">
    <location>
        <begin position="12"/>
        <end position="29"/>
    </location>
</feature>
<accession>A0A9P9EBS7</accession>
<dbReference type="Proteomes" id="UP000700596">
    <property type="component" value="Unassembled WGS sequence"/>
</dbReference>
<feature type="region of interest" description="Disordered" evidence="1">
    <location>
        <begin position="297"/>
        <end position="322"/>
    </location>
</feature>
<gene>
    <name evidence="3" type="ORF">B0J11DRAFT_596552</name>
</gene>
<feature type="compositionally biased region" description="Basic and acidic residues" evidence="1">
    <location>
        <begin position="131"/>
        <end position="150"/>
    </location>
</feature>
<dbReference type="EMBL" id="JAGMWT010000002">
    <property type="protein sequence ID" value="KAH7135465.1"/>
    <property type="molecule type" value="Genomic_DNA"/>
</dbReference>
<dbReference type="AlphaFoldDB" id="A0A9P9EBS7"/>
<comment type="caution">
    <text evidence="3">The sequence shown here is derived from an EMBL/GenBank/DDBJ whole genome shotgun (WGS) entry which is preliminary data.</text>
</comment>
<sequence>MAFSQQALDVNVILTLQFVATLLAFFWHFRQLKRLHEAFDEVDYAFGQVRQEADELRISMHCETIRQQREQRDFFLRQIRQLQSPQMPPVQPSPINIVFNPVLLNLTDSGGRGNDETDASLANVDETTEDQNSRTETLDQLSHTEEEKHANIGFPPDNFENTFSHDNGLFGREGGVDYMPHHTPPWYEPYSADEYRVYPCYSTEQHSPGSADTGDVGIDLTGNTLNESRQGLPPFLFDHQLEHLGPEGFNYDSQSHPSPQKILEPIYVDVPASQATLTLPFRNSIILSSINVPKQQENETSVHKASAHQSSPQTSIPMRFERPFGLDQGSPLYKAQSHVIEMGKDPDLKASSS</sequence>